<organism evidence="2 5">
    <name type="scientific">Zhongshania aliphaticivorans</name>
    <dbReference type="NCBI Taxonomy" id="1470434"/>
    <lineage>
        <taxon>Bacteria</taxon>
        <taxon>Pseudomonadati</taxon>
        <taxon>Pseudomonadota</taxon>
        <taxon>Gammaproteobacteria</taxon>
        <taxon>Cellvibrionales</taxon>
        <taxon>Spongiibacteraceae</taxon>
        <taxon>Zhongshania</taxon>
    </lineage>
</organism>
<protein>
    <submittedName>
        <fullName evidence="2">Uncharacterized protein</fullName>
    </submittedName>
</protein>
<sequence length="74" mass="8011">MPVEEAVTGGIIRVIAWFVMDIFFGALCWGIGWLILKVLSLGTYPSQDTKSGPIIATGLSVLLIVITALMIYIL</sequence>
<dbReference type="EMBL" id="CACSIM010000001">
    <property type="protein sequence ID" value="CAA0081606.1"/>
    <property type="molecule type" value="Genomic_DNA"/>
</dbReference>
<gene>
    <name evidence="3" type="ORF">IHBHHGIJ_00743</name>
    <name evidence="2" type="ORF">KFEGEMFD_00407</name>
</gene>
<dbReference type="OrthoDB" id="7018273at2"/>
<keyword evidence="1" id="KW-0812">Transmembrane</keyword>
<keyword evidence="1" id="KW-0472">Membrane</keyword>
<dbReference type="Proteomes" id="UP000439591">
    <property type="component" value="Unassembled WGS sequence"/>
</dbReference>
<evidence type="ECO:0000313" key="5">
    <source>
        <dbReference type="Proteomes" id="UP000439591"/>
    </source>
</evidence>
<keyword evidence="4" id="KW-1185">Reference proteome</keyword>
<feature type="transmembrane region" description="Helical" evidence="1">
    <location>
        <begin position="12"/>
        <end position="34"/>
    </location>
</feature>
<accession>A0A5S9MXE8</accession>
<evidence type="ECO:0000313" key="2">
    <source>
        <dbReference type="EMBL" id="CAA0081606.1"/>
    </source>
</evidence>
<feature type="transmembrane region" description="Helical" evidence="1">
    <location>
        <begin position="54"/>
        <end position="73"/>
    </location>
</feature>
<proteinExistence type="predicted"/>
<evidence type="ECO:0000313" key="4">
    <source>
        <dbReference type="Proteomes" id="UP000435877"/>
    </source>
</evidence>
<reference evidence="4 5" key="1">
    <citation type="submission" date="2019-11" db="EMBL/GenBank/DDBJ databases">
        <authorList>
            <person name="Holert J."/>
        </authorList>
    </citation>
    <scope>NUCLEOTIDE SEQUENCE [LARGE SCALE GENOMIC DNA]</scope>
    <source>
        <strain evidence="2">BC3_2A</strain>
        <strain evidence="3">SB11_1A</strain>
    </source>
</reference>
<name>A0A5S9MXE8_9GAMM</name>
<dbReference type="AlphaFoldDB" id="A0A5S9MXE8"/>
<keyword evidence="1" id="KW-1133">Transmembrane helix</keyword>
<dbReference type="Proteomes" id="UP000435877">
    <property type="component" value="Unassembled WGS sequence"/>
</dbReference>
<evidence type="ECO:0000256" key="1">
    <source>
        <dbReference type="SAM" id="Phobius"/>
    </source>
</evidence>
<dbReference type="EMBL" id="CACSIK010000001">
    <property type="protein sequence ID" value="CAA0084781.1"/>
    <property type="molecule type" value="Genomic_DNA"/>
</dbReference>
<evidence type="ECO:0000313" key="3">
    <source>
        <dbReference type="EMBL" id="CAA0084781.1"/>
    </source>
</evidence>
<dbReference type="RefSeq" id="WP_159267412.1">
    <property type="nucleotide sequence ID" value="NZ_CACSIK010000001.1"/>
</dbReference>